<keyword evidence="3" id="KW-1185">Reference proteome</keyword>
<reference evidence="3" key="1">
    <citation type="journal article" date="2019" name="Int. J. Syst. Evol. Microbiol.">
        <title>The Global Catalogue of Microorganisms (GCM) 10K type strain sequencing project: providing services to taxonomists for standard genome sequencing and annotation.</title>
        <authorList>
            <consortium name="The Broad Institute Genomics Platform"/>
            <consortium name="The Broad Institute Genome Sequencing Center for Infectious Disease"/>
            <person name="Wu L."/>
            <person name="Ma J."/>
        </authorList>
    </citation>
    <scope>NUCLEOTIDE SEQUENCE [LARGE SCALE GENOMIC DNA]</scope>
    <source>
        <strain evidence="3">JCM 16908</strain>
    </source>
</reference>
<comment type="caution">
    <text evidence="2">The sequence shown here is derived from an EMBL/GenBank/DDBJ whole genome shotgun (WGS) entry which is preliminary data.</text>
</comment>
<dbReference type="EMBL" id="BAAAZR010000007">
    <property type="protein sequence ID" value="GAA3808791.1"/>
    <property type="molecule type" value="Genomic_DNA"/>
</dbReference>
<evidence type="ECO:0000259" key="1">
    <source>
        <dbReference type="Pfam" id="PF08044"/>
    </source>
</evidence>
<organism evidence="2 3">
    <name type="scientific">Sphaerisporangium flaviroseum</name>
    <dbReference type="NCBI Taxonomy" id="509199"/>
    <lineage>
        <taxon>Bacteria</taxon>
        <taxon>Bacillati</taxon>
        <taxon>Actinomycetota</taxon>
        <taxon>Actinomycetes</taxon>
        <taxon>Streptosporangiales</taxon>
        <taxon>Streptosporangiaceae</taxon>
        <taxon>Sphaerisporangium</taxon>
    </lineage>
</organism>
<dbReference type="PANTHER" id="PTHR40763:SF4">
    <property type="entry name" value="DUF1707 DOMAIN-CONTAINING PROTEIN"/>
    <property type="match status" value="1"/>
</dbReference>
<sequence length="230" mass="24657">MRWVGSVRLKSLGKVFRISRHILSSATLTDVSSLTPFESGDTAQRASDADRDHVAAVLGEALATGRLTSVEHADRLEAAYTAVTVGDLIPLTRDLPGTTRPSASAFSAEQQEVTALFSKVIRGGRWVAGRHTVLRASFGALIVDLSDAVLPGREVTLELNSFCGKLIVRVPDNARVIDEGSALFSKRHVSGGDQGGDPNGPLIRVTGQARFGKVVVSRGAADWHWPWRAH</sequence>
<dbReference type="InterPro" id="IPR012551">
    <property type="entry name" value="DUF1707_SHOCT-like"/>
</dbReference>
<name>A0ABP7I2I7_9ACTN</name>
<dbReference type="Proteomes" id="UP001500888">
    <property type="component" value="Unassembled WGS sequence"/>
</dbReference>
<protein>
    <recommendedName>
        <fullName evidence="1">DUF1707 domain-containing protein</fullName>
    </recommendedName>
</protein>
<evidence type="ECO:0000313" key="3">
    <source>
        <dbReference type="Proteomes" id="UP001500888"/>
    </source>
</evidence>
<proteinExistence type="predicted"/>
<dbReference type="Pfam" id="PF08044">
    <property type="entry name" value="DUF1707"/>
    <property type="match status" value="1"/>
</dbReference>
<dbReference type="PANTHER" id="PTHR40763">
    <property type="entry name" value="MEMBRANE PROTEIN-RELATED"/>
    <property type="match status" value="1"/>
</dbReference>
<gene>
    <name evidence="2" type="ORF">GCM10022226_31220</name>
</gene>
<evidence type="ECO:0000313" key="2">
    <source>
        <dbReference type="EMBL" id="GAA3808791.1"/>
    </source>
</evidence>
<accession>A0ABP7I2I7</accession>
<feature type="domain" description="DUF1707" evidence="1">
    <location>
        <begin position="45"/>
        <end position="96"/>
    </location>
</feature>